<dbReference type="GO" id="GO:0016791">
    <property type="term" value="F:phosphatase activity"/>
    <property type="evidence" value="ECO:0007669"/>
    <property type="project" value="TreeGrafter"/>
</dbReference>
<dbReference type="PANTHER" id="PTHR43156">
    <property type="entry name" value="STAGE II SPORULATION PROTEIN E-RELATED"/>
    <property type="match status" value="1"/>
</dbReference>
<dbReference type="KEGG" id="nsm:JO391_15640"/>
<dbReference type="Pfam" id="PF00072">
    <property type="entry name" value="Response_reg"/>
    <property type="match status" value="1"/>
</dbReference>
<accession>A0A8G1EDY6</accession>
<keyword evidence="2" id="KW-0597">Phosphoprotein</keyword>
<proteinExistence type="predicted"/>
<feature type="domain" description="Response regulatory" evidence="3">
    <location>
        <begin position="7"/>
        <end position="123"/>
    </location>
</feature>
<organism evidence="4 5">
    <name type="scientific">Neotabrizicola shimadae</name>
    <dbReference type="NCBI Taxonomy" id="2807096"/>
    <lineage>
        <taxon>Bacteria</taxon>
        <taxon>Pseudomonadati</taxon>
        <taxon>Pseudomonadota</taxon>
        <taxon>Alphaproteobacteria</taxon>
        <taxon>Rhodobacterales</taxon>
        <taxon>Paracoccaceae</taxon>
        <taxon>Neotabrizicola</taxon>
    </lineage>
</organism>
<dbReference type="EMBL" id="CP069370">
    <property type="protein sequence ID" value="QYZ71997.1"/>
    <property type="molecule type" value="Genomic_DNA"/>
</dbReference>
<gene>
    <name evidence="4" type="ORF">JO391_15640</name>
</gene>
<sequence length="409" mass="44037">MPAQGLTVLVADDSRAQRMVLAMSLGRWGFHVVEAASGSEAMELCRRTAFDIVISDWVMPGLTGPEFCRAFRGLPRDGYGYFILLTSKSEKAEIAVGLDAGADDFLTKPVSADELRARLRSATRIIGMQRELVEKNRLVVDTLTELQVVHESLNRDLIEAKKLQQALVRDRYCSFPGGAASLLMRPSGHVGGDLVGWFEIRPKLVAIYSIDVSGHGIASAMLSAQLAGMLSGHAPGQKGALSRLGTGHYTSWPPEILAGRLNRIMLEEMRVDLYFTMAYAEVDLKTGDVQLVQAGHPHPVILRTDGTVEALGEGGLPIGLLPEVIYTRVQARLSPGDRLILASDGLTEYPFPGGAELGTEGLTTLIRQSAHLPSPALLEALVWDLFSLTGADTPADDISAAILDFAGLP</sequence>
<reference evidence="4" key="1">
    <citation type="submission" date="2021-02" db="EMBL/GenBank/DDBJ databases">
        <title>Rhodobacter shimadae sp. nov., an aerobic anoxygenic phototrophic bacterium isolated from a hot spring.</title>
        <authorList>
            <person name="Muramatsu S."/>
            <person name="Haruta S."/>
            <person name="Hirose S."/>
            <person name="Hanada S."/>
        </authorList>
    </citation>
    <scope>NUCLEOTIDE SEQUENCE</scope>
    <source>
        <strain evidence="4">N10</strain>
    </source>
</reference>
<evidence type="ECO:0000256" key="2">
    <source>
        <dbReference type="PROSITE-ProRule" id="PRU00169"/>
    </source>
</evidence>
<dbReference type="GO" id="GO:0000160">
    <property type="term" value="P:phosphorelay signal transduction system"/>
    <property type="evidence" value="ECO:0007669"/>
    <property type="project" value="InterPro"/>
</dbReference>
<name>A0A8G1EDY6_9RHOB</name>
<protein>
    <submittedName>
        <fullName evidence="4">SpoIIE family protein phosphatase</fullName>
    </submittedName>
</protein>
<keyword evidence="5" id="KW-1185">Reference proteome</keyword>
<dbReference type="SUPFAM" id="SSF52172">
    <property type="entry name" value="CheY-like"/>
    <property type="match status" value="1"/>
</dbReference>
<evidence type="ECO:0000313" key="5">
    <source>
        <dbReference type="Proteomes" id="UP000826300"/>
    </source>
</evidence>
<dbReference type="PANTHER" id="PTHR43156:SF2">
    <property type="entry name" value="STAGE II SPORULATION PROTEIN E"/>
    <property type="match status" value="1"/>
</dbReference>
<dbReference type="InterPro" id="IPR052016">
    <property type="entry name" value="Bact_Sigma-Reg"/>
</dbReference>
<dbReference type="PROSITE" id="PS50110">
    <property type="entry name" value="RESPONSE_REGULATORY"/>
    <property type="match status" value="1"/>
</dbReference>
<dbReference type="InterPro" id="IPR036457">
    <property type="entry name" value="PPM-type-like_dom_sf"/>
</dbReference>
<dbReference type="Gene3D" id="3.60.40.10">
    <property type="entry name" value="PPM-type phosphatase domain"/>
    <property type="match status" value="1"/>
</dbReference>
<feature type="modified residue" description="4-aspartylphosphate" evidence="2">
    <location>
        <position position="56"/>
    </location>
</feature>
<dbReference type="InterPro" id="IPR001932">
    <property type="entry name" value="PPM-type_phosphatase-like_dom"/>
</dbReference>
<dbReference type="Proteomes" id="UP000826300">
    <property type="component" value="Chromosome"/>
</dbReference>
<dbReference type="SMART" id="SM00331">
    <property type="entry name" value="PP2C_SIG"/>
    <property type="match status" value="1"/>
</dbReference>
<evidence type="ECO:0000259" key="3">
    <source>
        <dbReference type="PROSITE" id="PS50110"/>
    </source>
</evidence>
<evidence type="ECO:0000256" key="1">
    <source>
        <dbReference type="ARBA" id="ARBA00022801"/>
    </source>
</evidence>
<dbReference type="Pfam" id="PF07228">
    <property type="entry name" value="SpoIIE"/>
    <property type="match status" value="1"/>
</dbReference>
<evidence type="ECO:0000313" key="4">
    <source>
        <dbReference type="EMBL" id="QYZ71997.1"/>
    </source>
</evidence>
<dbReference type="InterPro" id="IPR001789">
    <property type="entry name" value="Sig_transdc_resp-reg_receiver"/>
</dbReference>
<dbReference type="Gene3D" id="3.40.50.2300">
    <property type="match status" value="1"/>
</dbReference>
<dbReference type="InterPro" id="IPR011006">
    <property type="entry name" value="CheY-like_superfamily"/>
</dbReference>
<dbReference type="SUPFAM" id="SSF81606">
    <property type="entry name" value="PP2C-like"/>
    <property type="match status" value="1"/>
</dbReference>
<dbReference type="AlphaFoldDB" id="A0A8G1EDY6"/>
<dbReference type="SMART" id="SM00448">
    <property type="entry name" value="REC"/>
    <property type="match status" value="1"/>
</dbReference>
<keyword evidence="1" id="KW-0378">Hydrolase</keyword>